<evidence type="ECO:0000313" key="5">
    <source>
        <dbReference type="EMBL" id="CDS10700.1"/>
    </source>
</evidence>
<feature type="compositionally biased region" description="Basic and acidic residues" evidence="2">
    <location>
        <begin position="168"/>
        <end position="205"/>
    </location>
</feature>
<dbReference type="AlphaFoldDB" id="A0A077WTQ3"/>
<keyword evidence="1 3" id="KW-0732">Signal</keyword>
<feature type="domain" description="Yeast cell wall synthesis Kre9/Knh1-like N-terminal" evidence="4">
    <location>
        <begin position="31"/>
        <end position="121"/>
    </location>
</feature>
<protein>
    <recommendedName>
        <fullName evidence="4">Yeast cell wall synthesis Kre9/Knh1-like N-terminal domain-containing protein</fullName>
    </recommendedName>
</protein>
<dbReference type="Pfam" id="PF10342">
    <property type="entry name" value="Kre9_KNH"/>
    <property type="match status" value="1"/>
</dbReference>
<gene>
    <name evidence="5" type="ORF">LRAMOSA11186</name>
</gene>
<feature type="compositionally biased region" description="Low complexity" evidence="2">
    <location>
        <begin position="119"/>
        <end position="167"/>
    </location>
</feature>
<dbReference type="PANTHER" id="PTHR40633">
    <property type="entry name" value="MATRIX PROTEIN, PUTATIVE (AFU_ORTHOLOGUE AFUA_8G05410)-RELATED"/>
    <property type="match status" value="1"/>
</dbReference>
<dbReference type="PANTHER" id="PTHR40633:SF5">
    <property type="entry name" value="ANCHORED PROTEIN, PUTATIVE (AFU_ORTHOLOGUE AFUA_8G04370)-RELATED"/>
    <property type="match status" value="1"/>
</dbReference>
<dbReference type="InterPro" id="IPR018466">
    <property type="entry name" value="Kre9/Knh1-like_N"/>
</dbReference>
<sequence length="244" mass="25561">MGNAILFTFLFALLAAFVAAQDDKPFYITAPLPGDTWKTGDTATIKWANGLDQQVTINVIEGPDRESMVPIGLSTKVDGSDGSAQIELPKSLDSKGRYAVRIDFESSKGKKASSFSGAFAVSGGSSSSSSSSSASSTSAISSSTTVSSSAETTSSTSSTTSAQPSESSKVEEEKKKEEEEKKKEEEEKKKAEEEKKKQEQEKKAAESSAAADTLEDQEAEGSATSVKVASCLLLMIPALSAILA</sequence>
<name>A0A077WTQ3_9FUNG</name>
<evidence type="ECO:0000256" key="3">
    <source>
        <dbReference type="SAM" id="SignalP"/>
    </source>
</evidence>
<evidence type="ECO:0000256" key="2">
    <source>
        <dbReference type="SAM" id="MobiDB-lite"/>
    </source>
</evidence>
<dbReference type="EMBL" id="LK023339">
    <property type="protein sequence ID" value="CDS10700.1"/>
    <property type="molecule type" value="Genomic_DNA"/>
</dbReference>
<proteinExistence type="predicted"/>
<feature type="signal peptide" evidence="3">
    <location>
        <begin position="1"/>
        <end position="20"/>
    </location>
</feature>
<reference evidence="5" key="1">
    <citation type="journal article" date="2014" name="Genome Announc.">
        <title>De novo whole-genome sequence and genome annotation of Lichtheimia ramosa.</title>
        <authorList>
            <person name="Linde J."/>
            <person name="Schwartze V."/>
            <person name="Binder U."/>
            <person name="Lass-Florl C."/>
            <person name="Voigt K."/>
            <person name="Horn F."/>
        </authorList>
    </citation>
    <scope>NUCLEOTIDE SEQUENCE</scope>
    <source>
        <strain evidence="5">JMRC FSU:6197</strain>
    </source>
</reference>
<dbReference type="InterPro" id="IPR052982">
    <property type="entry name" value="SRP1/TIP1-like"/>
</dbReference>
<dbReference type="OrthoDB" id="2260257at2759"/>
<feature type="region of interest" description="Disordered" evidence="2">
    <location>
        <begin position="119"/>
        <end position="224"/>
    </location>
</feature>
<organism evidence="5">
    <name type="scientific">Lichtheimia ramosa</name>
    <dbReference type="NCBI Taxonomy" id="688394"/>
    <lineage>
        <taxon>Eukaryota</taxon>
        <taxon>Fungi</taxon>
        <taxon>Fungi incertae sedis</taxon>
        <taxon>Mucoromycota</taxon>
        <taxon>Mucoromycotina</taxon>
        <taxon>Mucoromycetes</taxon>
        <taxon>Mucorales</taxon>
        <taxon>Lichtheimiaceae</taxon>
        <taxon>Lichtheimia</taxon>
    </lineage>
</organism>
<accession>A0A077WTQ3</accession>
<evidence type="ECO:0000259" key="4">
    <source>
        <dbReference type="Pfam" id="PF10342"/>
    </source>
</evidence>
<evidence type="ECO:0000256" key="1">
    <source>
        <dbReference type="ARBA" id="ARBA00022729"/>
    </source>
</evidence>
<feature type="chain" id="PRO_5001726416" description="Yeast cell wall synthesis Kre9/Knh1-like N-terminal domain-containing protein" evidence="3">
    <location>
        <begin position="21"/>
        <end position="244"/>
    </location>
</feature>